<dbReference type="Pfam" id="PF02636">
    <property type="entry name" value="Methyltransf_28"/>
    <property type="match status" value="1"/>
</dbReference>
<reference evidence="8" key="1">
    <citation type="submission" date="2020-03" db="EMBL/GenBank/DDBJ databases">
        <authorList>
            <person name="Chebbi M.A."/>
            <person name="Drezen J.M."/>
        </authorList>
    </citation>
    <scope>NUCLEOTIDE SEQUENCE</scope>
    <source>
        <tissue evidence="8">Whole body</tissue>
    </source>
</reference>
<comment type="caution">
    <text evidence="8">The sequence shown here is derived from an EMBL/GenBank/DDBJ whole genome shotgun (WGS) entry which is preliminary data.</text>
</comment>
<keyword evidence="5 7" id="KW-0496">Mitochondrion</keyword>
<dbReference type="GO" id="GO:0035243">
    <property type="term" value="F:protein-arginine omega-N symmetric methyltransferase activity"/>
    <property type="evidence" value="ECO:0007669"/>
    <property type="project" value="UniProtKB-EC"/>
</dbReference>
<evidence type="ECO:0000313" key="8">
    <source>
        <dbReference type="EMBL" id="KAG8040484.1"/>
    </source>
</evidence>
<evidence type="ECO:0000256" key="2">
    <source>
        <dbReference type="ARBA" id="ARBA00005891"/>
    </source>
</evidence>
<dbReference type="EC" id="2.1.1.320" evidence="7"/>
<accession>A0A8J5R889</accession>
<keyword evidence="3 7" id="KW-0489">Methyltransferase</keyword>
<name>A0A8J5R889_9HYME</name>
<evidence type="ECO:0000313" key="9">
    <source>
        <dbReference type="Proteomes" id="UP000729913"/>
    </source>
</evidence>
<dbReference type="AlphaFoldDB" id="A0A8J5R889"/>
<protein>
    <recommendedName>
        <fullName evidence="7">Protein arginine methyltransferase NDUFAF7</fullName>
        <ecNumber evidence="7">2.1.1.320</ecNumber>
    </recommendedName>
</protein>
<proteinExistence type="inferred from homology"/>
<dbReference type="Proteomes" id="UP000729913">
    <property type="component" value="Unassembled WGS sequence"/>
</dbReference>
<dbReference type="GO" id="GO:0032981">
    <property type="term" value="P:mitochondrial respiratory chain complex I assembly"/>
    <property type="evidence" value="ECO:0007669"/>
    <property type="project" value="TreeGrafter"/>
</dbReference>
<evidence type="ECO:0000256" key="5">
    <source>
        <dbReference type="ARBA" id="ARBA00023128"/>
    </source>
</evidence>
<gene>
    <name evidence="8" type="ORF">G9C98_002480</name>
</gene>
<sequence>MRHLVNIRSAKLFLSTYEKLVNRSSAALMKQYSSNASEESSKNKKPSLHKHLYAKIKSCGPIPVAEYMKEALTNPTAGYYMLKDVFGAEGDFITSPEISQLFGEMVGIWVLNEWRKISSDNFQLVELGPGRGTLSRDILKVFKQLEALYKLSLHLVEISPALSEIQATKLCTSSKEVTPVLISNSDNSNEKHYREGVTADGTQVFWYYSIEHVPKKFSIFIAHEFFDALPIHKFQKNNGAWHEVFVDIDPENEEKFRYVMSKFPTLSSKLFISEDEKRDHVEASPQMMVIIDYMATFLKECGGFAFIADYGHTGDKTDTFRAFKKHQQQDPLVDPGTADLTADVDFAMIKKIATKGDRTIAFGPVNQKKFLLDLGIDARLSMLLHKISDADRKDLISGYKMLVDEDKMGKCFKIMSLFPSILKDHLISWPVIGFIDSKTNEKLSGDKDK</sequence>
<organism evidence="8 9">
    <name type="scientific">Cotesia typhae</name>
    <dbReference type="NCBI Taxonomy" id="2053667"/>
    <lineage>
        <taxon>Eukaryota</taxon>
        <taxon>Metazoa</taxon>
        <taxon>Ecdysozoa</taxon>
        <taxon>Arthropoda</taxon>
        <taxon>Hexapoda</taxon>
        <taxon>Insecta</taxon>
        <taxon>Pterygota</taxon>
        <taxon>Neoptera</taxon>
        <taxon>Endopterygota</taxon>
        <taxon>Hymenoptera</taxon>
        <taxon>Apocrita</taxon>
        <taxon>Ichneumonoidea</taxon>
        <taxon>Braconidae</taxon>
        <taxon>Microgastrinae</taxon>
        <taxon>Cotesia</taxon>
    </lineage>
</organism>
<reference evidence="8" key="2">
    <citation type="submission" date="2021-04" db="EMBL/GenBank/DDBJ databases">
        <title>Genome-wide patterns of bracovirus chromosomal integration into multiple host tissues during parasitism.</title>
        <authorList>
            <person name="Chebbi M.A.C."/>
        </authorList>
    </citation>
    <scope>NUCLEOTIDE SEQUENCE</scope>
    <source>
        <tissue evidence="8">Whole body</tissue>
    </source>
</reference>
<dbReference type="EMBL" id="JAAOIC020000020">
    <property type="protein sequence ID" value="KAG8040484.1"/>
    <property type="molecule type" value="Genomic_DNA"/>
</dbReference>
<dbReference type="InterPro" id="IPR003788">
    <property type="entry name" value="NDUFAF7"/>
</dbReference>
<comment type="catalytic activity">
    <reaction evidence="6 7">
        <text>L-arginyl-[protein] + 2 S-adenosyl-L-methionine = N(omega),N(omega)'-dimethyl-L-arginyl-[protein] + 2 S-adenosyl-L-homocysteine + 2 H(+)</text>
        <dbReference type="Rhea" id="RHEA:48108"/>
        <dbReference type="Rhea" id="RHEA-COMP:10532"/>
        <dbReference type="Rhea" id="RHEA-COMP:11992"/>
        <dbReference type="ChEBI" id="CHEBI:15378"/>
        <dbReference type="ChEBI" id="CHEBI:29965"/>
        <dbReference type="ChEBI" id="CHEBI:57856"/>
        <dbReference type="ChEBI" id="CHEBI:59789"/>
        <dbReference type="ChEBI" id="CHEBI:88221"/>
        <dbReference type="EC" id="2.1.1.320"/>
    </reaction>
</comment>
<dbReference type="GO" id="GO:0005739">
    <property type="term" value="C:mitochondrion"/>
    <property type="evidence" value="ECO:0007669"/>
    <property type="project" value="UniProtKB-SubCell"/>
</dbReference>
<evidence type="ECO:0000256" key="6">
    <source>
        <dbReference type="ARBA" id="ARBA00048612"/>
    </source>
</evidence>
<evidence type="ECO:0000256" key="3">
    <source>
        <dbReference type="ARBA" id="ARBA00022603"/>
    </source>
</evidence>
<comment type="function">
    <text evidence="7">Arginine methyltransferase involved in the assembly or stability of mitochondrial NADH:ubiquinone oxidoreductase complex (complex I).</text>
</comment>
<keyword evidence="9" id="KW-1185">Reference proteome</keyword>
<dbReference type="PANTHER" id="PTHR12049">
    <property type="entry name" value="PROTEIN ARGININE METHYLTRANSFERASE NDUFAF7, MITOCHONDRIAL"/>
    <property type="match status" value="1"/>
</dbReference>
<evidence type="ECO:0000256" key="4">
    <source>
        <dbReference type="ARBA" id="ARBA00022679"/>
    </source>
</evidence>
<comment type="similarity">
    <text evidence="2 7">Belongs to the NDUFAF7 family.</text>
</comment>
<dbReference type="OrthoDB" id="438553at2759"/>
<comment type="subcellular location">
    <subcellularLocation>
        <location evidence="1 7">Mitochondrion</location>
    </subcellularLocation>
</comment>
<dbReference type="GO" id="GO:0032259">
    <property type="term" value="P:methylation"/>
    <property type="evidence" value="ECO:0007669"/>
    <property type="project" value="UniProtKB-KW"/>
</dbReference>
<evidence type="ECO:0000256" key="1">
    <source>
        <dbReference type="ARBA" id="ARBA00004173"/>
    </source>
</evidence>
<dbReference type="PANTHER" id="PTHR12049:SF7">
    <property type="entry name" value="PROTEIN ARGININE METHYLTRANSFERASE NDUFAF7, MITOCHONDRIAL"/>
    <property type="match status" value="1"/>
</dbReference>
<evidence type="ECO:0000256" key="7">
    <source>
        <dbReference type="RuleBase" id="RU364114"/>
    </source>
</evidence>
<keyword evidence="4 7" id="KW-0808">Transferase</keyword>